<sequence>MPLQKSQTRRSKAQRVAQSRAVAAAKAKREEAKLRKGNSAASSKQKVAENEVMITVEVPLLASGEVEGSVESERVGASKSLPGVGKNGKAKAKAKARK</sequence>
<feature type="region of interest" description="Disordered" evidence="1">
    <location>
        <begin position="67"/>
        <end position="98"/>
    </location>
</feature>
<accession>A0A8H5FYM5</accession>
<dbReference type="EMBL" id="JAACJO010000009">
    <property type="protein sequence ID" value="KAF5354026.1"/>
    <property type="molecule type" value="Genomic_DNA"/>
</dbReference>
<organism evidence="2 3">
    <name type="scientific">Leucocoprinus leucothites</name>
    <dbReference type="NCBI Taxonomy" id="201217"/>
    <lineage>
        <taxon>Eukaryota</taxon>
        <taxon>Fungi</taxon>
        <taxon>Dikarya</taxon>
        <taxon>Basidiomycota</taxon>
        <taxon>Agaricomycotina</taxon>
        <taxon>Agaricomycetes</taxon>
        <taxon>Agaricomycetidae</taxon>
        <taxon>Agaricales</taxon>
        <taxon>Agaricineae</taxon>
        <taxon>Agaricaceae</taxon>
        <taxon>Leucocoprinus</taxon>
    </lineage>
</organism>
<feature type="region of interest" description="Disordered" evidence="1">
    <location>
        <begin position="1"/>
        <end position="47"/>
    </location>
</feature>
<name>A0A8H5FYM5_9AGAR</name>
<evidence type="ECO:0000313" key="2">
    <source>
        <dbReference type="EMBL" id="KAF5354026.1"/>
    </source>
</evidence>
<feature type="compositionally biased region" description="Basic residues" evidence="1">
    <location>
        <begin position="88"/>
        <end position="98"/>
    </location>
</feature>
<gene>
    <name evidence="2" type="ORF">D9756_006973</name>
</gene>
<evidence type="ECO:0000313" key="3">
    <source>
        <dbReference type="Proteomes" id="UP000559027"/>
    </source>
</evidence>
<evidence type="ECO:0000256" key="1">
    <source>
        <dbReference type="SAM" id="MobiDB-lite"/>
    </source>
</evidence>
<protein>
    <submittedName>
        <fullName evidence="2">Uncharacterized protein</fullName>
    </submittedName>
</protein>
<keyword evidence="3" id="KW-1185">Reference proteome</keyword>
<feature type="compositionally biased region" description="Low complexity" evidence="1">
    <location>
        <begin position="14"/>
        <end position="25"/>
    </location>
</feature>
<dbReference type="Proteomes" id="UP000559027">
    <property type="component" value="Unassembled WGS sequence"/>
</dbReference>
<comment type="caution">
    <text evidence="2">The sequence shown here is derived from an EMBL/GenBank/DDBJ whole genome shotgun (WGS) entry which is preliminary data.</text>
</comment>
<reference evidence="2 3" key="1">
    <citation type="journal article" date="2020" name="ISME J.">
        <title>Uncovering the hidden diversity of litter-decomposition mechanisms in mushroom-forming fungi.</title>
        <authorList>
            <person name="Floudas D."/>
            <person name="Bentzer J."/>
            <person name="Ahren D."/>
            <person name="Johansson T."/>
            <person name="Persson P."/>
            <person name="Tunlid A."/>
        </authorList>
    </citation>
    <scope>NUCLEOTIDE SEQUENCE [LARGE SCALE GENOMIC DNA]</scope>
    <source>
        <strain evidence="2 3">CBS 146.42</strain>
    </source>
</reference>
<proteinExistence type="predicted"/>
<dbReference type="AlphaFoldDB" id="A0A8H5FYM5"/>